<dbReference type="InterPro" id="IPR018114">
    <property type="entry name" value="TRYPSIN_HIS"/>
</dbReference>
<dbReference type="EMBL" id="ACNN01000016">
    <property type="protein sequence ID" value="EEN83047.1"/>
    <property type="molecule type" value="Genomic_DNA"/>
</dbReference>
<dbReference type="InterPro" id="IPR009003">
    <property type="entry name" value="Peptidase_S1_PA"/>
</dbReference>
<dbReference type="Gene3D" id="2.40.10.10">
    <property type="entry name" value="Trypsin-like serine proteases"/>
    <property type="match status" value="2"/>
</dbReference>
<evidence type="ECO:0000313" key="2">
    <source>
        <dbReference type="Proteomes" id="UP000004295"/>
    </source>
</evidence>
<gene>
    <name evidence="1" type="ORF">POREN0001_0892</name>
</gene>
<dbReference type="Proteomes" id="UP000004295">
    <property type="component" value="Unassembled WGS sequence"/>
</dbReference>
<dbReference type="SUPFAM" id="SSF50494">
    <property type="entry name" value="Trypsin-like serine proteases"/>
    <property type="match status" value="1"/>
</dbReference>
<accession>C3J9X0</accession>
<dbReference type="InterPro" id="IPR043504">
    <property type="entry name" value="Peptidase_S1_PA_chymotrypsin"/>
</dbReference>
<dbReference type="PANTHER" id="PTHR36234:SF5">
    <property type="entry name" value="LYSYL ENDOPEPTIDASE"/>
    <property type="match status" value="1"/>
</dbReference>
<keyword evidence="2" id="KW-1185">Reference proteome</keyword>
<reference evidence="1 2" key="1">
    <citation type="submission" date="2009-04" db="EMBL/GenBank/DDBJ databases">
        <authorList>
            <person name="Sebastian Y."/>
            <person name="Madupu R."/>
            <person name="Durkin A.S."/>
            <person name="Torralba M."/>
            <person name="Methe B."/>
            <person name="Sutton G.G."/>
            <person name="Strausberg R.L."/>
            <person name="Nelson K.E."/>
        </authorList>
    </citation>
    <scope>NUCLEOTIDE SEQUENCE [LARGE SCALE GENOMIC DNA]</scope>
    <source>
        <strain evidence="2">ATCC 35406 / BCRC 14492 / JCM 8526 / NCTC 13058 / HG 370</strain>
    </source>
</reference>
<name>C3J9X0_POREA</name>
<dbReference type="GO" id="GO:0006508">
    <property type="term" value="P:proteolysis"/>
    <property type="evidence" value="ECO:0007669"/>
    <property type="project" value="InterPro"/>
</dbReference>
<dbReference type="PANTHER" id="PTHR36234">
    <property type="entry name" value="LYSYL ENDOPEPTIDASE"/>
    <property type="match status" value="1"/>
</dbReference>
<dbReference type="STRING" id="553175.POREN0001_0892"/>
<organism evidence="1 2">
    <name type="scientific">Porphyromonas endodontalis (strain ATCC 35406 / DSM 24491 / JCM 8526 / CCUG 16442 / BCRC 14492 / NCTC 13058 / HG 370)</name>
    <name type="common">Bacteroides endodontalis</name>
    <dbReference type="NCBI Taxonomy" id="553175"/>
    <lineage>
        <taxon>Bacteria</taxon>
        <taxon>Pseudomonadati</taxon>
        <taxon>Bacteroidota</taxon>
        <taxon>Bacteroidia</taxon>
        <taxon>Bacteroidales</taxon>
        <taxon>Porphyromonadaceae</taxon>
        <taxon>Porphyromonas</taxon>
    </lineage>
</organism>
<sequence>MNKRGVFFFCVRSLLFFSALFGVGNGWLLAQKQFGGQPRGVGSVVATRAKVNLRQLNRQDTEALLSWKNRQDGVFYIGQTIPLDKEASFWQYNSDLSIWQLEISAPGAKALTLYYSSFEIPRGARLFLYTPTGSEVLGAYTELSAPKRSGMHFATEMVMGDRVILEYQPSALGEAPKVEVESLGYIVRLPRGRGLRADGYDYAGEDNSGSCMVNINCEEGAAWQKEKKSIAFIQTKVGNDIAVCTGTLLNNSKQDSAPYFITAAHCAIPSEGRQASAEDLEQWVFYFHYEKEQCGNESAASLHAVSLVGAEQLAVSSLKDGTDGLFLRLKEAIPPSYDLYFSGWSRSSTLASSGVGIHHPSGDATKISTYTTTPRVDRWDESSQKDAHLNVTYTATKHGHGVTEKGSSGSGLFDAEHHLVGTLTGGTAACSAPDGTNYYGRLAAHFGSMGLAQWLAPENSDLLSLAGHYPMGERARVHDFVVWQGQQRLHASWVAPDGDLGSLQGYVLYVDNQKALSIPKDRQTAILNYEQEGTHYISITALYTDGESRPVGTHFSSQGRHILVPIDALAEGKVLWKKPQLRQVWSYNAKINSEELIKVGDIETASFFYVGVRYGADQLRNAAMHGKYITALRFVPISAKAIPYLYIKQGDRTYVQKVVLPERLGQLQEVALTTPFELTETEPLFVGLRFRGDTKAPFVAMTHESGLLGRSMLASLNGENFFEYKTLTHSLALETVVSDRSLTSKAVEVYRGEYPSVFPSITGYNILYDGQSIGQIQEKGDEQNSFVFPPECQDETKLKIEAILSDEKPSYTQPLVNGSPTPRLYIDAGGHPYLLDSGAVERVLFYDLSGRLLGDFPPQQLDRVTLSPGQYLAQIVLEGGAICSQKLHVHSN</sequence>
<proteinExistence type="predicted"/>
<dbReference type="RefSeq" id="WP_004333353.1">
    <property type="nucleotide sequence ID" value="NZ_ACNN01000016.1"/>
</dbReference>
<dbReference type="AlphaFoldDB" id="C3J9X0"/>
<evidence type="ECO:0000313" key="1">
    <source>
        <dbReference type="EMBL" id="EEN83047.1"/>
    </source>
</evidence>
<dbReference type="GO" id="GO:0004252">
    <property type="term" value="F:serine-type endopeptidase activity"/>
    <property type="evidence" value="ECO:0007669"/>
    <property type="project" value="InterPro"/>
</dbReference>
<evidence type="ECO:0008006" key="3">
    <source>
        <dbReference type="Google" id="ProtNLM"/>
    </source>
</evidence>
<dbReference type="PROSITE" id="PS00134">
    <property type="entry name" value="TRYPSIN_HIS"/>
    <property type="match status" value="1"/>
</dbReference>
<dbReference type="eggNOG" id="COG3591">
    <property type="taxonomic scope" value="Bacteria"/>
</dbReference>
<dbReference type="GeneID" id="93364737"/>
<protein>
    <recommendedName>
        <fullName evidence="3">Peptidase S1 domain-containing protein</fullName>
    </recommendedName>
</protein>
<comment type="caution">
    <text evidence="1">The sequence shown here is derived from an EMBL/GenBank/DDBJ whole genome shotgun (WGS) entry which is preliminary data.</text>
</comment>